<dbReference type="PROSITE" id="PS00217">
    <property type="entry name" value="SUGAR_TRANSPORT_2"/>
    <property type="match status" value="1"/>
</dbReference>
<feature type="domain" description="Major facilitator superfamily (MFS) profile" evidence="6">
    <location>
        <begin position="14"/>
        <end position="405"/>
    </location>
</feature>
<feature type="transmembrane region" description="Helical" evidence="5">
    <location>
        <begin position="315"/>
        <end position="338"/>
    </location>
</feature>
<feature type="transmembrane region" description="Helical" evidence="5">
    <location>
        <begin position="263"/>
        <end position="283"/>
    </location>
</feature>
<dbReference type="PANTHER" id="PTHR23508">
    <property type="entry name" value="CARBOXYLIC ACID TRANSPORTER PROTEIN HOMOLOG"/>
    <property type="match status" value="1"/>
</dbReference>
<dbReference type="InterPro" id="IPR011701">
    <property type="entry name" value="MFS"/>
</dbReference>
<feature type="transmembrane region" description="Helical" evidence="5">
    <location>
        <begin position="290"/>
        <end position="309"/>
    </location>
</feature>
<keyword evidence="3 5" id="KW-1133">Transmembrane helix</keyword>
<dbReference type="Pfam" id="PF07690">
    <property type="entry name" value="MFS_1"/>
    <property type="match status" value="1"/>
</dbReference>
<feature type="transmembrane region" description="Helical" evidence="5">
    <location>
        <begin position="222"/>
        <end position="243"/>
    </location>
</feature>
<evidence type="ECO:0000256" key="4">
    <source>
        <dbReference type="ARBA" id="ARBA00023136"/>
    </source>
</evidence>
<evidence type="ECO:0000313" key="7">
    <source>
        <dbReference type="EMBL" id="PWU23914.1"/>
    </source>
</evidence>
<protein>
    <submittedName>
        <fullName evidence="7">MFS transporter</fullName>
    </submittedName>
</protein>
<dbReference type="InterPro" id="IPR020846">
    <property type="entry name" value="MFS_dom"/>
</dbReference>
<comment type="caution">
    <text evidence="7">The sequence shown here is derived from an EMBL/GenBank/DDBJ whole genome shotgun (WGS) entry which is preliminary data.</text>
</comment>
<dbReference type="AlphaFoldDB" id="A0A317JQL7"/>
<name>A0A317JQL7_9BACT</name>
<dbReference type="InterPro" id="IPR036259">
    <property type="entry name" value="MFS_trans_sf"/>
</dbReference>
<sequence>MSGTEKIRTYHWTLFAICFFGTAFAGVISTLMSVYLPVAVADLLGTKNETELNNISAYINSVFIFGGAFGGFISGVLTDKAGRKAAVIFSIACYGLFTILTGFMPNWWAVVICRFFSGFGLGAILVTAPTIMLEEWPEKTRAIFIGILSIGIPVGIFSAGVINYFVSSWREGFLVGIIPLSISIISLFLVKESPKWKYDQQQVARNKKKNEKIFSADHQYDLVKGSIIFGAMLIGLWAIFSWIPTWLQTLITTGDGQKERGLSMMMLGMGGLMGGFLSGWVMNAIGARRAMLLCFSVCTALSFVLFKTNSSFSPLIYVEIAIMSFFFGISQGVLSVYIPNLFPVNIRGTATGFCFNIGRVITATAVLFVGVLVTALGGYGNSLFIFSLVFVIGLIATILSKDSTEKGPGEHRDVEVLDSEKENLLEAL</sequence>
<evidence type="ECO:0000256" key="5">
    <source>
        <dbReference type="SAM" id="Phobius"/>
    </source>
</evidence>
<feature type="transmembrane region" description="Helical" evidence="5">
    <location>
        <begin position="172"/>
        <end position="190"/>
    </location>
</feature>
<dbReference type="GO" id="GO:0046943">
    <property type="term" value="F:carboxylic acid transmembrane transporter activity"/>
    <property type="evidence" value="ECO:0007669"/>
    <property type="project" value="TreeGrafter"/>
</dbReference>
<feature type="transmembrane region" description="Helical" evidence="5">
    <location>
        <begin position="12"/>
        <end position="35"/>
    </location>
</feature>
<gene>
    <name evidence="7" type="ORF">C5B42_01325</name>
</gene>
<feature type="transmembrane region" description="Helical" evidence="5">
    <location>
        <begin position="109"/>
        <end position="131"/>
    </location>
</feature>
<dbReference type="Gene3D" id="1.20.1250.20">
    <property type="entry name" value="MFS general substrate transporter like domains"/>
    <property type="match status" value="2"/>
</dbReference>
<feature type="transmembrane region" description="Helical" evidence="5">
    <location>
        <begin position="85"/>
        <end position="103"/>
    </location>
</feature>
<keyword evidence="4 5" id="KW-0472">Membrane</keyword>
<evidence type="ECO:0000256" key="1">
    <source>
        <dbReference type="ARBA" id="ARBA00004141"/>
    </source>
</evidence>
<reference evidence="7 8" key="1">
    <citation type="submission" date="2018-02" db="EMBL/GenBank/DDBJ databases">
        <title>Genomic Reconstructions from Amazon Rainforest and Pasture Soil Reveal Novel Insights into the Physiology of Candidate Phyla in Tropical Sites.</title>
        <authorList>
            <person name="Kroeger M.E."/>
            <person name="Delmont T."/>
            <person name="Eren A.M."/>
            <person name="Guo J."/>
            <person name="Meyer K.M."/>
            <person name="Khan K."/>
            <person name="Rodrigues J.L.M."/>
            <person name="Bohannan B.J.M."/>
            <person name="Tringe S."/>
            <person name="Borges C.D."/>
            <person name="Tiedje J."/>
            <person name="Tsai S.M."/>
            <person name="Nusslein K."/>
        </authorList>
    </citation>
    <scope>NUCLEOTIDE SEQUENCE [LARGE SCALE GENOMIC DNA]</scope>
    <source>
        <strain evidence="7">Amazon FNV 2010 28 9</strain>
    </source>
</reference>
<feature type="transmembrane region" description="Helical" evidence="5">
    <location>
        <begin position="350"/>
        <end position="373"/>
    </location>
</feature>
<evidence type="ECO:0000256" key="3">
    <source>
        <dbReference type="ARBA" id="ARBA00022989"/>
    </source>
</evidence>
<feature type="transmembrane region" description="Helical" evidence="5">
    <location>
        <begin position="55"/>
        <end position="78"/>
    </location>
</feature>
<proteinExistence type="predicted"/>
<dbReference type="SUPFAM" id="SSF103473">
    <property type="entry name" value="MFS general substrate transporter"/>
    <property type="match status" value="1"/>
</dbReference>
<dbReference type="EMBL" id="PSRQ01000019">
    <property type="protein sequence ID" value="PWU23914.1"/>
    <property type="molecule type" value="Genomic_DNA"/>
</dbReference>
<dbReference type="PROSITE" id="PS50850">
    <property type="entry name" value="MFS"/>
    <property type="match status" value="1"/>
</dbReference>
<accession>A0A317JQL7</accession>
<evidence type="ECO:0000313" key="8">
    <source>
        <dbReference type="Proteomes" id="UP000246104"/>
    </source>
</evidence>
<keyword evidence="2 5" id="KW-0812">Transmembrane</keyword>
<dbReference type="PANTHER" id="PTHR23508:SF10">
    <property type="entry name" value="CARBOXYLIC ACID TRANSPORTER PROTEIN HOMOLOG"/>
    <property type="match status" value="1"/>
</dbReference>
<feature type="transmembrane region" description="Helical" evidence="5">
    <location>
        <begin position="143"/>
        <end position="166"/>
    </location>
</feature>
<dbReference type="Proteomes" id="UP000246104">
    <property type="component" value="Unassembled WGS sequence"/>
</dbReference>
<evidence type="ECO:0000259" key="6">
    <source>
        <dbReference type="PROSITE" id="PS50850"/>
    </source>
</evidence>
<feature type="transmembrane region" description="Helical" evidence="5">
    <location>
        <begin position="379"/>
        <end position="399"/>
    </location>
</feature>
<dbReference type="InterPro" id="IPR005829">
    <property type="entry name" value="Sugar_transporter_CS"/>
</dbReference>
<evidence type="ECO:0000256" key="2">
    <source>
        <dbReference type="ARBA" id="ARBA00022692"/>
    </source>
</evidence>
<dbReference type="GO" id="GO:0005886">
    <property type="term" value="C:plasma membrane"/>
    <property type="evidence" value="ECO:0007669"/>
    <property type="project" value="TreeGrafter"/>
</dbReference>
<organism evidence="7 8">
    <name type="scientific">Candidatus Cerribacteria bacterium 'Amazon FNV 2010 28 9'</name>
    <dbReference type="NCBI Taxonomy" id="2081795"/>
    <lineage>
        <taxon>Bacteria</taxon>
        <taxon>Candidatus Cerribacteria</taxon>
    </lineage>
</organism>
<comment type="subcellular location">
    <subcellularLocation>
        <location evidence="1">Membrane</location>
        <topology evidence="1">Multi-pass membrane protein</topology>
    </subcellularLocation>
</comment>